<proteinExistence type="predicted"/>
<keyword evidence="2" id="KW-1185">Reference proteome</keyword>
<reference evidence="1 2" key="1">
    <citation type="journal article" date="2016" name="Genome Announc.">
        <title>Draft Genome Sequence of Criibacterium bergeronii gen. nov., sp. nov., Strain CCRI-22567T, Isolated from a Vaginal Sample from a Woman with Bacterial Vaginosis.</title>
        <authorList>
            <person name="Maheux A.F."/>
            <person name="Berube E."/>
            <person name="Boudreau D.K."/>
            <person name="Raymond F."/>
            <person name="Corbeil J."/>
            <person name="Roy P.H."/>
            <person name="Boissinot M."/>
            <person name="Omar R.F."/>
        </authorList>
    </citation>
    <scope>NUCLEOTIDE SEQUENCE [LARGE SCALE GENOMIC DNA]</scope>
    <source>
        <strain evidence="1 2">CCRI-22567</strain>
    </source>
</reference>
<comment type="caution">
    <text evidence="1">The sequence shown here is derived from an EMBL/GenBank/DDBJ whole genome shotgun (WGS) entry which is preliminary data.</text>
</comment>
<dbReference type="EMBL" id="MBEW02000022">
    <property type="protein sequence ID" value="RDY20721.1"/>
    <property type="molecule type" value="Genomic_DNA"/>
</dbReference>
<gene>
    <name evidence="1" type="ORF">BBG48_008535</name>
</gene>
<protein>
    <submittedName>
        <fullName evidence="1">Uncharacterized protein</fullName>
    </submittedName>
</protein>
<organism evidence="1 2">
    <name type="scientific">Criibacterium bergeronii</name>
    <dbReference type="NCBI Taxonomy" id="1871336"/>
    <lineage>
        <taxon>Bacteria</taxon>
        <taxon>Bacillati</taxon>
        <taxon>Bacillota</taxon>
        <taxon>Clostridia</taxon>
        <taxon>Peptostreptococcales</taxon>
        <taxon>Filifactoraceae</taxon>
        <taxon>Criibacterium</taxon>
    </lineage>
</organism>
<dbReference type="Proteomes" id="UP000093352">
    <property type="component" value="Unassembled WGS sequence"/>
</dbReference>
<evidence type="ECO:0000313" key="2">
    <source>
        <dbReference type="Proteomes" id="UP000093352"/>
    </source>
</evidence>
<dbReference type="AlphaFoldDB" id="A0A371IJS4"/>
<sequence>MDTKQIKLVPKKAGNGYVSSYTVNISVTEAMELGFINEDKTINKIEKVITGDSLIIRKAPI</sequence>
<name>A0A371IJS4_9FIRM</name>
<dbReference type="RefSeq" id="WP_068914005.1">
    <property type="nucleotide sequence ID" value="NZ_MBEW02000022.1"/>
</dbReference>
<accession>A0A371IJS4</accession>
<evidence type="ECO:0000313" key="1">
    <source>
        <dbReference type="EMBL" id="RDY20721.1"/>
    </source>
</evidence>